<gene>
    <name evidence="2" type="ORF">PF011_g24245</name>
</gene>
<reference evidence="2 3" key="1">
    <citation type="submission" date="2018-09" db="EMBL/GenBank/DDBJ databases">
        <title>Genomic investigation of the strawberry pathogen Phytophthora fragariae indicates pathogenicity is determined by transcriptional variation in three key races.</title>
        <authorList>
            <person name="Adams T.M."/>
            <person name="Armitage A.D."/>
            <person name="Sobczyk M.K."/>
            <person name="Bates H.J."/>
            <person name="Dunwell J.M."/>
            <person name="Nellist C.F."/>
            <person name="Harrison R.J."/>
        </authorList>
    </citation>
    <scope>NUCLEOTIDE SEQUENCE [LARGE SCALE GENOMIC DNA]</scope>
    <source>
        <strain evidence="2 3">SCRP245</strain>
    </source>
</reference>
<sequence length="252" mass="28050">MKTFVTGMARRWLKDWRAANPGATYADMGDALVHEFRPVLLGVDVVNKIKNEKKKWNETYREFSNRLLQMADALEGGKSEPANSRHALVAFVRNAYPKYTDFLETKVDLESEQPEQALQAAVSVLSRKAETDGRLPDRSRAKTATPTGSVSKGKEKKQLQKFKKREGQKKRTADANAATVKRKKRAKTSNSKSSITCWDYGGASHTAAFCRKYLKGKKPIDDEPEAKAQAATDDASEDDKAGESSDDSEDDK</sequence>
<dbReference type="AlphaFoldDB" id="A0A6A3I6Z2"/>
<evidence type="ECO:0000313" key="3">
    <source>
        <dbReference type="Proteomes" id="UP000460718"/>
    </source>
</evidence>
<name>A0A6A3I6Z2_9STRA</name>
<feature type="region of interest" description="Disordered" evidence="1">
    <location>
        <begin position="120"/>
        <end position="197"/>
    </location>
</feature>
<accession>A0A6A3I6Z2</accession>
<proteinExistence type="predicted"/>
<feature type="compositionally biased region" description="Basic residues" evidence="1">
    <location>
        <begin position="159"/>
        <end position="170"/>
    </location>
</feature>
<dbReference type="Proteomes" id="UP000460718">
    <property type="component" value="Unassembled WGS sequence"/>
</dbReference>
<comment type="caution">
    <text evidence="2">The sequence shown here is derived from an EMBL/GenBank/DDBJ whole genome shotgun (WGS) entry which is preliminary data.</text>
</comment>
<feature type="compositionally biased region" description="Basic and acidic residues" evidence="1">
    <location>
        <begin position="127"/>
        <end position="140"/>
    </location>
</feature>
<organism evidence="2 3">
    <name type="scientific">Phytophthora fragariae</name>
    <dbReference type="NCBI Taxonomy" id="53985"/>
    <lineage>
        <taxon>Eukaryota</taxon>
        <taxon>Sar</taxon>
        <taxon>Stramenopiles</taxon>
        <taxon>Oomycota</taxon>
        <taxon>Peronosporomycetes</taxon>
        <taxon>Peronosporales</taxon>
        <taxon>Peronosporaceae</taxon>
        <taxon>Phytophthora</taxon>
    </lineage>
</organism>
<evidence type="ECO:0000256" key="1">
    <source>
        <dbReference type="SAM" id="MobiDB-lite"/>
    </source>
</evidence>
<dbReference type="EMBL" id="QXFW01002720">
    <property type="protein sequence ID" value="KAE8975974.1"/>
    <property type="molecule type" value="Genomic_DNA"/>
</dbReference>
<evidence type="ECO:0000313" key="2">
    <source>
        <dbReference type="EMBL" id="KAE8975974.1"/>
    </source>
</evidence>
<feature type="region of interest" description="Disordered" evidence="1">
    <location>
        <begin position="217"/>
        <end position="252"/>
    </location>
</feature>
<protein>
    <recommendedName>
        <fullName evidence="4">Retrotransposon gag domain-containing protein</fullName>
    </recommendedName>
</protein>
<evidence type="ECO:0008006" key="4">
    <source>
        <dbReference type="Google" id="ProtNLM"/>
    </source>
</evidence>